<evidence type="ECO:0000313" key="9">
    <source>
        <dbReference type="Proteomes" id="UP001152803"/>
    </source>
</evidence>
<protein>
    <recommendedName>
        <fullName evidence="7">Sushi domain-containing protein</fullName>
    </recommendedName>
</protein>
<evidence type="ECO:0000256" key="4">
    <source>
        <dbReference type="ARBA" id="ARBA00023157"/>
    </source>
</evidence>
<dbReference type="Pfam" id="PF00084">
    <property type="entry name" value="Sushi"/>
    <property type="match status" value="5"/>
</dbReference>
<feature type="disulfide bond" evidence="5">
    <location>
        <begin position="54"/>
        <end position="81"/>
    </location>
</feature>
<feature type="domain" description="Sushi" evidence="7">
    <location>
        <begin position="88"/>
        <end position="151"/>
    </location>
</feature>
<evidence type="ECO:0000256" key="6">
    <source>
        <dbReference type="SAM" id="SignalP"/>
    </source>
</evidence>
<dbReference type="PANTHER" id="PTHR45656:SF3">
    <property type="entry name" value="CUB AND SUSHI DOMAIN-CONTAINING PROTEIN 1"/>
    <property type="match status" value="1"/>
</dbReference>
<dbReference type="AlphaFoldDB" id="A0A9Q1DBK2"/>
<evidence type="ECO:0000259" key="7">
    <source>
        <dbReference type="PROSITE" id="PS50923"/>
    </source>
</evidence>
<feature type="domain" description="Sushi" evidence="7">
    <location>
        <begin position="269"/>
        <end position="328"/>
    </location>
</feature>
<comment type="caution">
    <text evidence="5">Lacks conserved residue(s) required for the propagation of feature annotation.</text>
</comment>
<evidence type="ECO:0000313" key="8">
    <source>
        <dbReference type="EMBL" id="KAJ8265422.1"/>
    </source>
</evidence>
<dbReference type="CDD" id="cd00033">
    <property type="entry name" value="CCP"/>
    <property type="match status" value="5"/>
</dbReference>
<dbReference type="FunFam" id="2.10.70.10:FF:000014">
    <property type="entry name" value="Membrane cofactor protein"/>
    <property type="match status" value="2"/>
</dbReference>
<dbReference type="InterPro" id="IPR000436">
    <property type="entry name" value="Sushi_SCR_CCP_dom"/>
</dbReference>
<organism evidence="8 9">
    <name type="scientific">Conger conger</name>
    <name type="common">Conger eel</name>
    <name type="synonym">Muraena conger</name>
    <dbReference type="NCBI Taxonomy" id="82655"/>
    <lineage>
        <taxon>Eukaryota</taxon>
        <taxon>Metazoa</taxon>
        <taxon>Chordata</taxon>
        <taxon>Craniata</taxon>
        <taxon>Vertebrata</taxon>
        <taxon>Euteleostomi</taxon>
        <taxon>Actinopterygii</taxon>
        <taxon>Neopterygii</taxon>
        <taxon>Teleostei</taxon>
        <taxon>Anguilliformes</taxon>
        <taxon>Congridae</taxon>
        <taxon>Conger</taxon>
    </lineage>
</organism>
<sequence>MLNLREKLLLFFVFFIQLSEGAEITCPSPFVAHGVMIKGDAAVYNTGNKVIFNCANGFVLRGTRKITCGSDSQWQPKAPTCVPSKIINGCRAPRTFPNMVLTDHYLLQKDFPPNSEVRYTCTLGYRRSGGLRAISRCVNKRWTPPNLKCERKSCGSAGEILNGHYEYAGALYGDTVSAVCSEGYTLIGRDYRQCQDQGWDGKAPLCEAVKCAVPPEVVNAERTGDPDGPFVYSTAIHYRCRQGQLIGQREIYCTKNGTWSAPPPECIDVTCPSPSVRFGRMTNRRHRQYKYGDYVSFQCTEGYHLMGESQVMCGRTSQWIPQLPQCERTPNFVYHPMVYKTRSQRYYK</sequence>
<keyword evidence="4 5" id="KW-1015">Disulfide bond</keyword>
<comment type="caution">
    <text evidence="8">The sequence shown here is derived from an EMBL/GenBank/DDBJ whole genome shotgun (WGS) entry which is preliminary data.</text>
</comment>
<feature type="chain" id="PRO_5040242513" description="Sushi domain-containing protein" evidence="6">
    <location>
        <begin position="22"/>
        <end position="348"/>
    </location>
</feature>
<feature type="domain" description="Sushi" evidence="7">
    <location>
        <begin position="209"/>
        <end position="268"/>
    </location>
</feature>
<gene>
    <name evidence="8" type="ORF">COCON_G00145210</name>
</gene>
<keyword evidence="3" id="KW-0677">Repeat</keyword>
<dbReference type="Proteomes" id="UP001152803">
    <property type="component" value="Unassembled WGS sequence"/>
</dbReference>
<keyword evidence="9" id="KW-1185">Reference proteome</keyword>
<feature type="disulfide bond" evidence="5">
    <location>
        <begin position="299"/>
        <end position="326"/>
    </location>
</feature>
<evidence type="ECO:0000256" key="2">
    <source>
        <dbReference type="ARBA" id="ARBA00022729"/>
    </source>
</evidence>
<reference evidence="8" key="1">
    <citation type="journal article" date="2023" name="Science">
        <title>Genome structures resolve the early diversification of teleost fishes.</title>
        <authorList>
            <person name="Parey E."/>
            <person name="Louis A."/>
            <person name="Montfort J."/>
            <person name="Bouchez O."/>
            <person name="Roques C."/>
            <person name="Iampietro C."/>
            <person name="Lluch J."/>
            <person name="Castinel A."/>
            <person name="Donnadieu C."/>
            <person name="Desvignes T."/>
            <person name="Floi Bucao C."/>
            <person name="Jouanno E."/>
            <person name="Wen M."/>
            <person name="Mejri S."/>
            <person name="Dirks R."/>
            <person name="Jansen H."/>
            <person name="Henkel C."/>
            <person name="Chen W.J."/>
            <person name="Zahm M."/>
            <person name="Cabau C."/>
            <person name="Klopp C."/>
            <person name="Thompson A.W."/>
            <person name="Robinson-Rechavi M."/>
            <person name="Braasch I."/>
            <person name="Lecointre G."/>
            <person name="Bobe J."/>
            <person name="Postlethwait J.H."/>
            <person name="Berthelot C."/>
            <person name="Roest Crollius H."/>
            <person name="Guiguen Y."/>
        </authorList>
    </citation>
    <scope>NUCLEOTIDE SEQUENCE</scope>
    <source>
        <strain evidence="8">Concon-B</strain>
    </source>
</reference>
<dbReference type="Gene3D" id="2.10.70.10">
    <property type="entry name" value="Complement Module, domain 1"/>
    <property type="match status" value="5"/>
</dbReference>
<dbReference type="SUPFAM" id="SSF57535">
    <property type="entry name" value="Complement control module/SCR domain"/>
    <property type="match status" value="5"/>
</dbReference>
<feature type="signal peptide" evidence="6">
    <location>
        <begin position="1"/>
        <end position="21"/>
    </location>
</feature>
<name>A0A9Q1DBK2_CONCO</name>
<keyword evidence="2 6" id="KW-0732">Signal</keyword>
<feature type="domain" description="Sushi" evidence="7">
    <location>
        <begin position="152"/>
        <end position="208"/>
    </location>
</feature>
<evidence type="ECO:0000256" key="3">
    <source>
        <dbReference type="ARBA" id="ARBA00022737"/>
    </source>
</evidence>
<accession>A0A9Q1DBK2</accession>
<dbReference type="EMBL" id="JAFJMO010000010">
    <property type="protein sequence ID" value="KAJ8265422.1"/>
    <property type="molecule type" value="Genomic_DNA"/>
</dbReference>
<dbReference type="PANTHER" id="PTHR45656">
    <property type="entry name" value="PROTEIN CBR-CLEC-78"/>
    <property type="match status" value="1"/>
</dbReference>
<dbReference type="InterPro" id="IPR051277">
    <property type="entry name" value="SEZ6_CSMD_C4BPB_Regulators"/>
</dbReference>
<dbReference type="OrthoDB" id="6127264at2759"/>
<dbReference type="SMART" id="SM00032">
    <property type="entry name" value="CCP"/>
    <property type="match status" value="5"/>
</dbReference>
<evidence type="ECO:0000256" key="5">
    <source>
        <dbReference type="PROSITE-ProRule" id="PRU00302"/>
    </source>
</evidence>
<proteinExistence type="predicted"/>
<feature type="domain" description="Sushi" evidence="7">
    <location>
        <begin position="24"/>
        <end position="83"/>
    </location>
</feature>
<keyword evidence="1 5" id="KW-0768">Sushi</keyword>
<evidence type="ECO:0000256" key="1">
    <source>
        <dbReference type="ARBA" id="ARBA00022659"/>
    </source>
</evidence>
<dbReference type="PROSITE" id="PS50923">
    <property type="entry name" value="SUSHI"/>
    <property type="match status" value="5"/>
</dbReference>
<dbReference type="InterPro" id="IPR035976">
    <property type="entry name" value="Sushi/SCR/CCP_sf"/>
</dbReference>